<proteinExistence type="predicted"/>
<accession>A0A4Q4N2M7</accession>
<dbReference type="EMBL" id="PDXD01000045">
    <property type="protein sequence ID" value="RYN69203.1"/>
    <property type="molecule type" value="Genomic_DNA"/>
</dbReference>
<feature type="compositionally biased region" description="Basic and acidic residues" evidence="1">
    <location>
        <begin position="148"/>
        <end position="168"/>
    </location>
</feature>
<feature type="region of interest" description="Disordered" evidence="1">
    <location>
        <begin position="1"/>
        <end position="24"/>
    </location>
</feature>
<comment type="caution">
    <text evidence="2">The sequence shown here is derived from an EMBL/GenBank/DDBJ whole genome shotgun (WGS) entry which is preliminary data.</text>
</comment>
<evidence type="ECO:0000313" key="2">
    <source>
        <dbReference type="EMBL" id="RYN69203.1"/>
    </source>
</evidence>
<feature type="compositionally biased region" description="Polar residues" evidence="1">
    <location>
        <begin position="183"/>
        <end position="200"/>
    </location>
</feature>
<dbReference type="AlphaFoldDB" id="A0A4Q4N2M7"/>
<dbReference type="VEuPathDB" id="FungiDB:CC77DRAFT_556440"/>
<organism evidence="2 3">
    <name type="scientific">Alternaria alternata</name>
    <name type="common">Alternaria rot fungus</name>
    <name type="synonym">Torula alternata</name>
    <dbReference type="NCBI Taxonomy" id="5599"/>
    <lineage>
        <taxon>Eukaryota</taxon>
        <taxon>Fungi</taxon>
        <taxon>Dikarya</taxon>
        <taxon>Ascomycota</taxon>
        <taxon>Pezizomycotina</taxon>
        <taxon>Dothideomycetes</taxon>
        <taxon>Pleosporomycetidae</taxon>
        <taxon>Pleosporales</taxon>
        <taxon>Pleosporineae</taxon>
        <taxon>Pleosporaceae</taxon>
        <taxon>Alternaria</taxon>
        <taxon>Alternaria sect. Alternaria</taxon>
        <taxon>Alternaria alternata complex</taxon>
    </lineage>
</organism>
<sequence>MDSSAPGAPHGGNPNDDTPGSGPIDYNTYKYVVCDGCHQRLSNEHTPVEMPYCRHVFGKECVIARENLRDGSYADPDPNPVVEWGRINAKERANESERQAHFKRETAMEQPLFNNGVPPPITDFGQANEDGRSRPAPANARFDAVKFGSHERANRLERGNRITQRESAHPQGSSGSALPPVGNPNNINKESELASPNAQS</sequence>
<reference evidence="3" key="1">
    <citation type="journal article" date="2019" name="bioRxiv">
        <title>Genomics, evolutionary history and diagnostics of the Alternaria alternata species group including apple and Asian pear pathotypes.</title>
        <authorList>
            <person name="Armitage A.D."/>
            <person name="Cockerton H.M."/>
            <person name="Sreenivasaprasad S."/>
            <person name="Woodhall J.W."/>
            <person name="Lane C.R."/>
            <person name="Harrison R.J."/>
            <person name="Clarkson J.P."/>
        </authorList>
    </citation>
    <scope>NUCLEOTIDE SEQUENCE [LARGE SCALE GENOMIC DNA]</scope>
    <source>
        <strain evidence="3">FERA 1177</strain>
    </source>
</reference>
<protein>
    <submittedName>
        <fullName evidence="2">Uncharacterized protein</fullName>
    </submittedName>
</protein>
<feature type="region of interest" description="Disordered" evidence="1">
    <location>
        <begin position="111"/>
        <end position="200"/>
    </location>
</feature>
<name>A0A4Q4N2M7_ALTAL</name>
<dbReference type="SUPFAM" id="SSF57850">
    <property type="entry name" value="RING/U-box"/>
    <property type="match status" value="1"/>
</dbReference>
<gene>
    <name evidence="2" type="ORF">AA0117_g10925</name>
</gene>
<evidence type="ECO:0000313" key="3">
    <source>
        <dbReference type="Proteomes" id="UP000291422"/>
    </source>
</evidence>
<evidence type="ECO:0000256" key="1">
    <source>
        <dbReference type="SAM" id="MobiDB-lite"/>
    </source>
</evidence>
<dbReference type="Proteomes" id="UP000291422">
    <property type="component" value="Unassembled WGS sequence"/>
</dbReference>